<dbReference type="Pfam" id="PF03004">
    <property type="entry name" value="Transposase_24"/>
    <property type="match status" value="1"/>
</dbReference>
<sequence length="406" mass="47219">MGKRKLLNKKRKDVNSQTQSKRQRQIDDEHQTLTPTHVEHTQSQLEDPIQMEDNFPSPIHSNDEVPSQHQQLPEEIGHSLRRTQQKRFRGPTFMPDLWELPAKECILVELNDFGQPIGEEACSLTRFIGVLVRTHTYAPIDIKSWKEMPQEYRDAMLTLIESKFQFTPHPFEATKTWILRDMANKWRQWKRYLKEKAYDPTKSRKEMAKNIPDTRVDKRQYRKLVKYWCSKKAKKKKEGVTPSRAKVYITTRTSEHGGFLSNETQATVEKMDTMIAQDVDYENTLGTESWEDDLYSKVKGIDKGGRVRCMGMISKSLKTTTPRVDKLKEQMEFMARVMNDFVTGIKEQFPDIILSSNVVEAVESAQQIVRKQVPNARNAPNININREIHSPEITDRAVQDGQLADI</sequence>
<organism evidence="2 3">
    <name type="scientific">Rubroshorea leprosula</name>
    <dbReference type="NCBI Taxonomy" id="152421"/>
    <lineage>
        <taxon>Eukaryota</taxon>
        <taxon>Viridiplantae</taxon>
        <taxon>Streptophyta</taxon>
        <taxon>Embryophyta</taxon>
        <taxon>Tracheophyta</taxon>
        <taxon>Spermatophyta</taxon>
        <taxon>Magnoliopsida</taxon>
        <taxon>eudicotyledons</taxon>
        <taxon>Gunneridae</taxon>
        <taxon>Pentapetalae</taxon>
        <taxon>rosids</taxon>
        <taxon>malvids</taxon>
        <taxon>Malvales</taxon>
        <taxon>Dipterocarpaceae</taxon>
        <taxon>Rubroshorea</taxon>
    </lineage>
</organism>
<comment type="caution">
    <text evidence="2">The sequence shown here is derived from an EMBL/GenBank/DDBJ whole genome shotgun (WGS) entry which is preliminary data.</text>
</comment>
<reference evidence="2 3" key="1">
    <citation type="journal article" date="2021" name="Commun. Biol.">
        <title>The genome of Shorea leprosula (Dipterocarpaceae) highlights the ecological relevance of drought in aseasonal tropical rainforests.</title>
        <authorList>
            <person name="Ng K.K.S."/>
            <person name="Kobayashi M.J."/>
            <person name="Fawcett J.A."/>
            <person name="Hatakeyama M."/>
            <person name="Paape T."/>
            <person name="Ng C.H."/>
            <person name="Ang C.C."/>
            <person name="Tnah L.H."/>
            <person name="Lee C.T."/>
            <person name="Nishiyama T."/>
            <person name="Sese J."/>
            <person name="O'Brien M.J."/>
            <person name="Copetti D."/>
            <person name="Mohd Noor M.I."/>
            <person name="Ong R.C."/>
            <person name="Putra M."/>
            <person name="Sireger I.Z."/>
            <person name="Indrioko S."/>
            <person name="Kosugi Y."/>
            <person name="Izuno A."/>
            <person name="Isagi Y."/>
            <person name="Lee S.L."/>
            <person name="Shimizu K.K."/>
        </authorList>
    </citation>
    <scope>NUCLEOTIDE SEQUENCE [LARGE SCALE GENOMIC DNA]</scope>
    <source>
        <strain evidence="2">214</strain>
    </source>
</reference>
<proteinExistence type="predicted"/>
<evidence type="ECO:0000256" key="1">
    <source>
        <dbReference type="SAM" id="MobiDB-lite"/>
    </source>
</evidence>
<accession>A0AAV5HF29</accession>
<feature type="region of interest" description="Disordered" evidence="1">
    <location>
        <begin position="1"/>
        <end position="65"/>
    </location>
</feature>
<evidence type="ECO:0008006" key="4">
    <source>
        <dbReference type="Google" id="ProtNLM"/>
    </source>
</evidence>
<dbReference type="PANTHER" id="PTHR33144:SF45">
    <property type="entry name" value="TRANSPOSASE TNP1_EN_SPM-LIKE DOMAIN-CONTAINING PROTEIN"/>
    <property type="match status" value="1"/>
</dbReference>
<dbReference type="Proteomes" id="UP001054252">
    <property type="component" value="Unassembled WGS sequence"/>
</dbReference>
<dbReference type="EMBL" id="BPVZ01000002">
    <property type="protein sequence ID" value="GKU87413.1"/>
    <property type="molecule type" value="Genomic_DNA"/>
</dbReference>
<dbReference type="InterPro" id="IPR004252">
    <property type="entry name" value="Probable_transposase_24"/>
</dbReference>
<protein>
    <recommendedName>
        <fullName evidence="4">Transposase</fullName>
    </recommendedName>
</protein>
<dbReference type="AlphaFoldDB" id="A0AAV5HF29"/>
<evidence type="ECO:0000313" key="3">
    <source>
        <dbReference type="Proteomes" id="UP001054252"/>
    </source>
</evidence>
<gene>
    <name evidence="2" type="ORF">SLEP1_g1810</name>
</gene>
<keyword evidence="3" id="KW-1185">Reference proteome</keyword>
<evidence type="ECO:0000313" key="2">
    <source>
        <dbReference type="EMBL" id="GKU87413.1"/>
    </source>
</evidence>
<feature type="compositionally biased region" description="Basic residues" evidence="1">
    <location>
        <begin position="1"/>
        <end position="12"/>
    </location>
</feature>
<dbReference type="PANTHER" id="PTHR33144">
    <property type="entry name" value="OS10G0409366 PROTEIN-RELATED"/>
    <property type="match status" value="1"/>
</dbReference>
<name>A0AAV5HF29_9ROSI</name>